<dbReference type="PROSITE" id="PS51168">
    <property type="entry name" value="CHORISMATE_MUT_2"/>
    <property type="match status" value="1"/>
</dbReference>
<organism evidence="3 4">
    <name type="scientific">Tropheryma whipplei (strain Twist)</name>
    <name type="common">Whipple's bacillus</name>
    <dbReference type="NCBI Taxonomy" id="203267"/>
    <lineage>
        <taxon>Bacteria</taxon>
        <taxon>Bacillati</taxon>
        <taxon>Actinomycetota</taxon>
        <taxon>Actinomycetes</taxon>
        <taxon>Micrococcales</taxon>
        <taxon>Tropherymataceae</taxon>
        <taxon>Tropheryma</taxon>
    </lineage>
</organism>
<reference evidence="3 4" key="1">
    <citation type="journal article" date="2003" name="Genome Res.">
        <title>Tropheryma whipplei twist: a human pathogenic Actinobacteria with a reduced genome.</title>
        <authorList>
            <person name="Raoult D."/>
            <person name="Ogata H."/>
            <person name="Audic S."/>
            <person name="Robert C."/>
            <person name="Suhre K."/>
            <person name="Drancourt M."/>
            <person name="Claverie J.-M."/>
        </authorList>
    </citation>
    <scope>NUCLEOTIDE SEQUENCE [LARGE SCALE GENOMIC DNA]</scope>
    <source>
        <strain evidence="3 4">Twist</strain>
    </source>
</reference>
<gene>
    <name evidence="3" type="ordered locus">TWT_793</name>
</gene>
<dbReference type="HOGENOM" id="CLU_131518_0_1_11"/>
<dbReference type="KEGG" id="twh:TWT_793"/>
<dbReference type="PANTHER" id="PTHR38041">
    <property type="entry name" value="CHORISMATE MUTASE"/>
    <property type="match status" value="1"/>
</dbReference>
<protein>
    <submittedName>
        <fullName evidence="3">Putative chorismate mutase protein</fullName>
        <ecNumber evidence="3">5.4.99.5</ecNumber>
    </submittedName>
</protein>
<evidence type="ECO:0000313" key="3">
    <source>
        <dbReference type="EMBL" id="AAO44890.1"/>
    </source>
</evidence>
<dbReference type="InterPro" id="IPR051331">
    <property type="entry name" value="Chorismate_mutase-related"/>
</dbReference>
<dbReference type="GO" id="GO:0046417">
    <property type="term" value="P:chorismate metabolic process"/>
    <property type="evidence" value="ECO:0007669"/>
    <property type="project" value="InterPro"/>
</dbReference>
<dbReference type="InterPro" id="IPR002701">
    <property type="entry name" value="CM_II_prokaryot"/>
</dbReference>
<evidence type="ECO:0000259" key="2">
    <source>
        <dbReference type="PROSITE" id="PS51168"/>
    </source>
</evidence>
<dbReference type="EC" id="5.4.99.5" evidence="3"/>
<dbReference type="InterPro" id="IPR036979">
    <property type="entry name" value="CM_dom_sf"/>
</dbReference>
<dbReference type="GO" id="GO:0004106">
    <property type="term" value="F:chorismate mutase activity"/>
    <property type="evidence" value="ECO:0007669"/>
    <property type="project" value="UniProtKB-EC"/>
</dbReference>
<dbReference type="EMBL" id="AE014184">
    <property type="protein sequence ID" value="AAO44890.1"/>
    <property type="molecule type" value="Genomic_DNA"/>
</dbReference>
<proteinExistence type="predicted"/>
<keyword evidence="1 3" id="KW-0413">Isomerase</keyword>
<dbReference type="AlphaFoldDB" id="Q83FE9"/>
<dbReference type="PANTHER" id="PTHR38041:SF1">
    <property type="entry name" value="CHORISMATE MUTASE"/>
    <property type="match status" value="1"/>
</dbReference>
<dbReference type="GO" id="GO:0009697">
    <property type="term" value="P:salicylic acid biosynthetic process"/>
    <property type="evidence" value="ECO:0007669"/>
    <property type="project" value="TreeGrafter"/>
</dbReference>
<dbReference type="eggNOG" id="COG1605">
    <property type="taxonomic scope" value="Bacteria"/>
</dbReference>
<dbReference type="InterPro" id="IPR036263">
    <property type="entry name" value="Chorismate_II_sf"/>
</dbReference>
<accession>Q83FE9</accession>
<keyword evidence="4" id="KW-1185">Reference proteome</keyword>
<sequence>MRSAGLNSEMSENCGNLPRELAKLRNKIDAIDSQILILLRDRLREADKIGALKKKYCLKAEDLVREQYLYSRLEGLAQELDLESGFVRSLFETIISETKRRQRTV</sequence>
<dbReference type="SMART" id="SM00830">
    <property type="entry name" value="CM_2"/>
    <property type="match status" value="1"/>
</dbReference>
<evidence type="ECO:0000313" key="4">
    <source>
        <dbReference type="Proteomes" id="UP000002200"/>
    </source>
</evidence>
<dbReference type="SUPFAM" id="SSF48600">
    <property type="entry name" value="Chorismate mutase II"/>
    <property type="match status" value="1"/>
</dbReference>
<dbReference type="OrthoDB" id="3267837at2"/>
<dbReference type="Proteomes" id="UP000002200">
    <property type="component" value="Chromosome"/>
</dbReference>
<feature type="domain" description="Chorismate mutase" evidence="2">
    <location>
        <begin position="15"/>
        <end position="105"/>
    </location>
</feature>
<evidence type="ECO:0000256" key="1">
    <source>
        <dbReference type="ARBA" id="ARBA00023235"/>
    </source>
</evidence>
<dbReference type="Pfam" id="PF01817">
    <property type="entry name" value="CM_2"/>
    <property type="match status" value="1"/>
</dbReference>
<dbReference type="STRING" id="203267.TWT_793"/>
<dbReference type="Gene3D" id="1.20.59.10">
    <property type="entry name" value="Chorismate mutase"/>
    <property type="match status" value="1"/>
</dbReference>
<name>Q83FE9_TROWT</name>